<organism evidence="2 3">
    <name type="scientific">Heterorhabditis bacteriophora</name>
    <name type="common">Entomopathogenic nematode worm</name>
    <dbReference type="NCBI Taxonomy" id="37862"/>
    <lineage>
        <taxon>Eukaryota</taxon>
        <taxon>Metazoa</taxon>
        <taxon>Ecdysozoa</taxon>
        <taxon>Nematoda</taxon>
        <taxon>Chromadorea</taxon>
        <taxon>Rhabditida</taxon>
        <taxon>Rhabditina</taxon>
        <taxon>Rhabditomorpha</taxon>
        <taxon>Strongyloidea</taxon>
        <taxon>Heterorhabditidae</taxon>
        <taxon>Heterorhabditis</taxon>
    </lineage>
</organism>
<dbReference type="WBParaSite" id="Hba_08974">
    <property type="protein sequence ID" value="Hba_08974"/>
    <property type="gene ID" value="Hba_08974"/>
</dbReference>
<feature type="transmembrane region" description="Helical" evidence="1">
    <location>
        <begin position="85"/>
        <end position="103"/>
    </location>
</feature>
<feature type="transmembrane region" description="Helical" evidence="1">
    <location>
        <begin position="20"/>
        <end position="38"/>
    </location>
</feature>
<keyword evidence="1" id="KW-1133">Transmembrane helix</keyword>
<feature type="transmembrane region" description="Helical" evidence="1">
    <location>
        <begin position="44"/>
        <end position="64"/>
    </location>
</feature>
<protein>
    <submittedName>
        <fullName evidence="3">Transmembrane protein</fullName>
    </submittedName>
</protein>
<evidence type="ECO:0000313" key="2">
    <source>
        <dbReference type="Proteomes" id="UP000095283"/>
    </source>
</evidence>
<dbReference type="Proteomes" id="UP000095283">
    <property type="component" value="Unplaced"/>
</dbReference>
<accession>A0A1I7WUW4</accession>
<keyword evidence="1" id="KW-0812">Transmembrane</keyword>
<keyword evidence="1" id="KW-0472">Membrane</keyword>
<evidence type="ECO:0000256" key="1">
    <source>
        <dbReference type="SAM" id="Phobius"/>
    </source>
</evidence>
<sequence length="136" mass="16296">MVLLIYKIIYAFRESTNKVLVLILDLYFICCIHLYHIYAEDNFLILGNFSKFNSHNYLFFYYLIKVSRKQENSRNLRSQQPLQLTRLYFLLLGLLIFYFDLVIKFNEQQFSGLSFSGGQNPMVLPQPPRLIFFHSF</sequence>
<name>A0A1I7WUW4_HETBA</name>
<keyword evidence="2" id="KW-1185">Reference proteome</keyword>
<dbReference type="AlphaFoldDB" id="A0A1I7WUW4"/>
<proteinExistence type="predicted"/>
<reference evidence="3" key="1">
    <citation type="submission" date="2016-11" db="UniProtKB">
        <authorList>
            <consortium name="WormBaseParasite"/>
        </authorList>
    </citation>
    <scope>IDENTIFICATION</scope>
</reference>
<evidence type="ECO:0000313" key="3">
    <source>
        <dbReference type="WBParaSite" id="Hba_08974"/>
    </source>
</evidence>